<proteinExistence type="predicted"/>
<evidence type="ECO:0000256" key="4">
    <source>
        <dbReference type="PROSITE-ProRule" id="PRU00335"/>
    </source>
</evidence>
<dbReference type="InterPro" id="IPR050109">
    <property type="entry name" value="HTH-type_TetR-like_transc_reg"/>
</dbReference>
<evidence type="ECO:0000256" key="2">
    <source>
        <dbReference type="ARBA" id="ARBA00023125"/>
    </source>
</evidence>
<dbReference type="Pfam" id="PF02909">
    <property type="entry name" value="TetR_C_1"/>
    <property type="match status" value="1"/>
</dbReference>
<dbReference type="GO" id="GO:0003700">
    <property type="term" value="F:DNA-binding transcription factor activity"/>
    <property type="evidence" value="ECO:0007669"/>
    <property type="project" value="TreeGrafter"/>
</dbReference>
<dbReference type="InterPro" id="IPR036271">
    <property type="entry name" value="Tet_transcr_reg_TetR-rel_C_sf"/>
</dbReference>
<evidence type="ECO:0000256" key="5">
    <source>
        <dbReference type="SAM" id="MobiDB-lite"/>
    </source>
</evidence>
<dbReference type="Gene3D" id="1.10.357.10">
    <property type="entry name" value="Tetracycline Repressor, domain 2"/>
    <property type="match status" value="1"/>
</dbReference>
<dbReference type="InterPro" id="IPR009057">
    <property type="entry name" value="Homeodomain-like_sf"/>
</dbReference>
<feature type="DNA-binding region" description="H-T-H motif" evidence="4">
    <location>
        <begin position="46"/>
        <end position="65"/>
    </location>
</feature>
<accession>A0A5S4GWG4</accession>
<dbReference type="RefSeq" id="WP_138689293.1">
    <property type="nucleotide sequence ID" value="NZ_JBHSAZ010000114.1"/>
</dbReference>
<dbReference type="Pfam" id="PF00440">
    <property type="entry name" value="TetR_N"/>
    <property type="match status" value="1"/>
</dbReference>
<evidence type="ECO:0000313" key="7">
    <source>
        <dbReference type="EMBL" id="TMR36841.1"/>
    </source>
</evidence>
<reference evidence="7 8" key="1">
    <citation type="submission" date="2019-05" db="EMBL/GenBank/DDBJ databases">
        <title>Draft genome sequence of Nonomuraea zeae DSM 100528.</title>
        <authorList>
            <person name="Saricaoglu S."/>
            <person name="Isik K."/>
        </authorList>
    </citation>
    <scope>NUCLEOTIDE SEQUENCE [LARGE SCALE GENOMIC DNA]</scope>
    <source>
        <strain evidence="7 8">DSM 100528</strain>
    </source>
</reference>
<dbReference type="SUPFAM" id="SSF48498">
    <property type="entry name" value="Tetracyclin repressor-like, C-terminal domain"/>
    <property type="match status" value="1"/>
</dbReference>
<name>A0A5S4GWG4_9ACTN</name>
<keyword evidence="1" id="KW-0805">Transcription regulation</keyword>
<keyword evidence="2 4" id="KW-0238">DNA-binding</keyword>
<dbReference type="Gene3D" id="1.10.10.60">
    <property type="entry name" value="Homeodomain-like"/>
    <property type="match status" value="1"/>
</dbReference>
<sequence>MAPKSTESIWTRPEQPARGPRPSFSRAQLTEAAIRVADAEGLDAISMRRMAAEIGSGTMSLYRYVSSKDDLIDLMSDAVAPEYFPPDVTVTGDWRADVRALAVRTRQTMHRHPWLAVLSVTRQSAGPNRVRLMESSLSLVADIGLSIDGMLNVVGSVAAYINGFVSAELAEAEALRRTGLDLGQWMARQGPFLQSLLQSGDYPLFTRMTVEGGRELTDPDERFAFGLDRLLDGIAAALPPAP</sequence>
<gene>
    <name evidence="7" type="ORF">ETD85_09705</name>
</gene>
<keyword evidence="3" id="KW-0804">Transcription</keyword>
<protein>
    <submittedName>
        <fullName evidence="7">TetR/AcrR family transcriptional regulator</fullName>
    </submittedName>
</protein>
<evidence type="ECO:0000259" key="6">
    <source>
        <dbReference type="PROSITE" id="PS50977"/>
    </source>
</evidence>
<feature type="domain" description="HTH tetR-type" evidence="6">
    <location>
        <begin position="23"/>
        <end position="83"/>
    </location>
</feature>
<evidence type="ECO:0000256" key="1">
    <source>
        <dbReference type="ARBA" id="ARBA00023015"/>
    </source>
</evidence>
<dbReference type="InterPro" id="IPR004111">
    <property type="entry name" value="Repressor_TetR_C"/>
</dbReference>
<dbReference type="SUPFAM" id="SSF46689">
    <property type="entry name" value="Homeodomain-like"/>
    <property type="match status" value="1"/>
</dbReference>
<dbReference type="AlphaFoldDB" id="A0A5S4GWG4"/>
<dbReference type="InterPro" id="IPR001647">
    <property type="entry name" value="HTH_TetR"/>
</dbReference>
<evidence type="ECO:0000313" key="8">
    <source>
        <dbReference type="Proteomes" id="UP000306628"/>
    </source>
</evidence>
<dbReference type="PANTHER" id="PTHR30055">
    <property type="entry name" value="HTH-TYPE TRANSCRIPTIONAL REGULATOR RUTR"/>
    <property type="match status" value="1"/>
</dbReference>
<keyword evidence="8" id="KW-1185">Reference proteome</keyword>
<evidence type="ECO:0000256" key="3">
    <source>
        <dbReference type="ARBA" id="ARBA00023163"/>
    </source>
</evidence>
<dbReference type="GO" id="GO:0045892">
    <property type="term" value="P:negative regulation of DNA-templated transcription"/>
    <property type="evidence" value="ECO:0007669"/>
    <property type="project" value="InterPro"/>
</dbReference>
<dbReference type="Proteomes" id="UP000306628">
    <property type="component" value="Unassembled WGS sequence"/>
</dbReference>
<dbReference type="PANTHER" id="PTHR30055:SF151">
    <property type="entry name" value="TRANSCRIPTIONAL REGULATORY PROTEIN"/>
    <property type="match status" value="1"/>
</dbReference>
<organism evidence="7 8">
    <name type="scientific">Nonomuraea zeae</name>
    <dbReference type="NCBI Taxonomy" id="1642303"/>
    <lineage>
        <taxon>Bacteria</taxon>
        <taxon>Bacillati</taxon>
        <taxon>Actinomycetota</taxon>
        <taxon>Actinomycetes</taxon>
        <taxon>Streptosporangiales</taxon>
        <taxon>Streptosporangiaceae</taxon>
        <taxon>Nonomuraea</taxon>
    </lineage>
</organism>
<dbReference type="EMBL" id="VCKX01000021">
    <property type="protein sequence ID" value="TMR36841.1"/>
    <property type="molecule type" value="Genomic_DNA"/>
</dbReference>
<dbReference type="PROSITE" id="PS50977">
    <property type="entry name" value="HTH_TETR_2"/>
    <property type="match status" value="1"/>
</dbReference>
<feature type="region of interest" description="Disordered" evidence="5">
    <location>
        <begin position="1"/>
        <end position="25"/>
    </location>
</feature>
<dbReference type="GO" id="GO:0000976">
    <property type="term" value="F:transcription cis-regulatory region binding"/>
    <property type="evidence" value="ECO:0007669"/>
    <property type="project" value="TreeGrafter"/>
</dbReference>
<comment type="caution">
    <text evidence="7">The sequence shown here is derived from an EMBL/GenBank/DDBJ whole genome shotgun (WGS) entry which is preliminary data.</text>
</comment>
<dbReference type="OrthoDB" id="4540879at2"/>